<dbReference type="InterPro" id="IPR027417">
    <property type="entry name" value="P-loop_NTPase"/>
</dbReference>
<evidence type="ECO:0000256" key="2">
    <source>
        <dbReference type="ARBA" id="ARBA00005417"/>
    </source>
</evidence>
<evidence type="ECO:0000256" key="3">
    <source>
        <dbReference type="ARBA" id="ARBA00022448"/>
    </source>
</evidence>
<dbReference type="Gene3D" id="3.40.50.300">
    <property type="entry name" value="P-loop containing nucleotide triphosphate hydrolases"/>
    <property type="match status" value="1"/>
</dbReference>
<accession>A0A366DZX3</accession>
<dbReference type="GO" id="GO:0005886">
    <property type="term" value="C:plasma membrane"/>
    <property type="evidence" value="ECO:0007669"/>
    <property type="project" value="UniProtKB-SubCell"/>
</dbReference>
<dbReference type="PANTHER" id="PTHR43166">
    <property type="entry name" value="AMINO ACID IMPORT ATP-BINDING PROTEIN"/>
    <property type="match status" value="1"/>
</dbReference>
<evidence type="ECO:0000313" key="7">
    <source>
        <dbReference type="EMBL" id="RBO95661.1"/>
    </source>
</evidence>
<keyword evidence="5 7" id="KW-0067">ATP-binding</keyword>
<dbReference type="InterPro" id="IPR030679">
    <property type="entry name" value="ABC_ATPase_HisP-typ"/>
</dbReference>
<sequence>MDNAIIRMQNVQKFYGDFQVLKNIDFQITKGEVVCVIGPSGSGKSTFLRCINQLESISSGLITVNNEIAGYRLRGNKLYPLSDSDVARQRRAVGMVFQRFHLFPHKTVMENIIEGPVHVQKRNPAECKQEAIELLKRVGLVNKADSYPTELSGGQQQRVAIARSLAMRPEAMLFDEPTSALDPELVGDVLSTMKDLAKSGTTMIVVTHEIGFCREVADRVIFMDHGSILASGTPEEILDNPQNERIKNFVTAVL</sequence>
<feature type="domain" description="ABC transporter" evidence="6">
    <location>
        <begin position="6"/>
        <end position="250"/>
    </location>
</feature>
<dbReference type="FunFam" id="3.40.50.300:FF:000020">
    <property type="entry name" value="Amino acid ABC transporter ATP-binding component"/>
    <property type="match status" value="1"/>
</dbReference>
<evidence type="ECO:0000313" key="8">
    <source>
        <dbReference type="Proteomes" id="UP000252893"/>
    </source>
</evidence>
<comment type="caution">
    <text evidence="7">The sequence shown here is derived from an EMBL/GenBank/DDBJ whole genome shotgun (WGS) entry which is preliminary data.</text>
</comment>
<comment type="similarity">
    <text evidence="2">Belongs to the ABC transporter superfamily.</text>
</comment>
<dbReference type="PROSITE" id="PS50893">
    <property type="entry name" value="ABC_TRANSPORTER_2"/>
    <property type="match status" value="1"/>
</dbReference>
<keyword evidence="8" id="KW-1185">Reference proteome</keyword>
<protein>
    <submittedName>
        <fullName evidence="7">Amino acid ABC transporter ATP-binding protein (PAAT family)</fullName>
    </submittedName>
</protein>
<dbReference type="PIRSF" id="PIRSF039085">
    <property type="entry name" value="ABC_ATPase_HisP"/>
    <property type="match status" value="1"/>
</dbReference>
<evidence type="ECO:0000256" key="5">
    <source>
        <dbReference type="ARBA" id="ARBA00022840"/>
    </source>
</evidence>
<dbReference type="GO" id="GO:0015424">
    <property type="term" value="F:ABC-type amino acid transporter activity"/>
    <property type="evidence" value="ECO:0007669"/>
    <property type="project" value="InterPro"/>
</dbReference>
<keyword evidence="4" id="KW-0547">Nucleotide-binding</keyword>
<proteinExistence type="inferred from homology"/>
<dbReference type="Pfam" id="PF00005">
    <property type="entry name" value="ABC_tran"/>
    <property type="match status" value="1"/>
</dbReference>
<dbReference type="GO" id="GO:0016887">
    <property type="term" value="F:ATP hydrolysis activity"/>
    <property type="evidence" value="ECO:0007669"/>
    <property type="project" value="InterPro"/>
</dbReference>
<dbReference type="InterPro" id="IPR003439">
    <property type="entry name" value="ABC_transporter-like_ATP-bd"/>
</dbReference>
<reference evidence="7 8" key="1">
    <citation type="submission" date="2018-06" db="EMBL/GenBank/DDBJ databases">
        <title>Genomic Encyclopedia of Type Strains, Phase IV (KMG-IV): sequencing the most valuable type-strain genomes for metagenomic binning, comparative biology and taxonomic classification.</title>
        <authorList>
            <person name="Goeker M."/>
        </authorList>
    </citation>
    <scope>NUCLEOTIDE SEQUENCE [LARGE SCALE GENOMIC DNA]</scope>
    <source>
        <strain evidence="7 8">DSM 25619</strain>
    </source>
</reference>
<dbReference type="InterPro" id="IPR003593">
    <property type="entry name" value="AAA+_ATPase"/>
</dbReference>
<dbReference type="CDD" id="cd03262">
    <property type="entry name" value="ABC_HisP_GlnQ"/>
    <property type="match status" value="1"/>
</dbReference>
<name>A0A366DZX3_9HYPH</name>
<dbReference type="OrthoDB" id="9802264at2"/>
<dbReference type="InterPro" id="IPR017871">
    <property type="entry name" value="ABC_transporter-like_CS"/>
</dbReference>
<evidence type="ECO:0000256" key="1">
    <source>
        <dbReference type="ARBA" id="ARBA00004533"/>
    </source>
</evidence>
<dbReference type="PANTHER" id="PTHR43166:SF4">
    <property type="entry name" value="PHOSPHONATES IMPORT ATP-BINDING PROTEIN PHNC"/>
    <property type="match status" value="1"/>
</dbReference>
<evidence type="ECO:0000256" key="4">
    <source>
        <dbReference type="ARBA" id="ARBA00022741"/>
    </source>
</evidence>
<gene>
    <name evidence="7" type="ORF">DFR47_103225</name>
</gene>
<dbReference type="EMBL" id="QNRH01000003">
    <property type="protein sequence ID" value="RBO95661.1"/>
    <property type="molecule type" value="Genomic_DNA"/>
</dbReference>
<dbReference type="AlphaFoldDB" id="A0A366DZX3"/>
<dbReference type="RefSeq" id="WP_113944191.1">
    <property type="nucleotide sequence ID" value="NZ_JBHEEG010000004.1"/>
</dbReference>
<keyword evidence="3" id="KW-0813">Transport</keyword>
<dbReference type="Proteomes" id="UP000252893">
    <property type="component" value="Unassembled WGS sequence"/>
</dbReference>
<dbReference type="SUPFAM" id="SSF52540">
    <property type="entry name" value="P-loop containing nucleoside triphosphate hydrolases"/>
    <property type="match status" value="1"/>
</dbReference>
<dbReference type="GO" id="GO:0005524">
    <property type="term" value="F:ATP binding"/>
    <property type="evidence" value="ECO:0007669"/>
    <property type="project" value="UniProtKB-KW"/>
</dbReference>
<dbReference type="InterPro" id="IPR050086">
    <property type="entry name" value="MetN_ABC_transporter-like"/>
</dbReference>
<comment type="subcellular location">
    <subcellularLocation>
        <location evidence="1">Cell inner membrane</location>
    </subcellularLocation>
</comment>
<organism evidence="7 8">
    <name type="scientific">Pseudochrobactrum asaccharolyticum</name>
    <dbReference type="NCBI Taxonomy" id="354351"/>
    <lineage>
        <taxon>Bacteria</taxon>
        <taxon>Pseudomonadati</taxon>
        <taxon>Pseudomonadota</taxon>
        <taxon>Alphaproteobacteria</taxon>
        <taxon>Hyphomicrobiales</taxon>
        <taxon>Brucellaceae</taxon>
        <taxon>Pseudochrobactrum</taxon>
    </lineage>
</organism>
<dbReference type="SMART" id="SM00382">
    <property type="entry name" value="AAA"/>
    <property type="match status" value="1"/>
</dbReference>
<dbReference type="PROSITE" id="PS00211">
    <property type="entry name" value="ABC_TRANSPORTER_1"/>
    <property type="match status" value="1"/>
</dbReference>
<evidence type="ECO:0000259" key="6">
    <source>
        <dbReference type="PROSITE" id="PS50893"/>
    </source>
</evidence>